<dbReference type="Proteomes" id="UP000186922">
    <property type="component" value="Unassembled WGS sequence"/>
</dbReference>
<evidence type="ECO:0000313" key="5">
    <source>
        <dbReference type="EMBL" id="GAU91305.1"/>
    </source>
</evidence>
<feature type="domain" description="Shugoshin C-terminal" evidence="4">
    <location>
        <begin position="497"/>
        <end position="521"/>
    </location>
</feature>
<gene>
    <name evidence="5" type="primary">RvY_03583-1</name>
    <name evidence="5" type="synonym">RvY_03583.1</name>
    <name evidence="5" type="ORF">RvY_03583</name>
</gene>
<keyword evidence="6" id="KW-1185">Reference proteome</keyword>
<feature type="compositionally biased region" description="Basic residues" evidence="3">
    <location>
        <begin position="247"/>
        <end position="259"/>
    </location>
</feature>
<dbReference type="GO" id="GO:0045132">
    <property type="term" value="P:meiotic chromosome segregation"/>
    <property type="evidence" value="ECO:0007669"/>
    <property type="project" value="InterPro"/>
</dbReference>
<reference evidence="5 6" key="1">
    <citation type="journal article" date="2016" name="Nat. Commun.">
        <title>Extremotolerant tardigrade genome and improved radiotolerance of human cultured cells by tardigrade-unique protein.</title>
        <authorList>
            <person name="Hashimoto T."/>
            <person name="Horikawa D.D."/>
            <person name="Saito Y."/>
            <person name="Kuwahara H."/>
            <person name="Kozuka-Hata H."/>
            <person name="Shin-I T."/>
            <person name="Minakuchi Y."/>
            <person name="Ohishi K."/>
            <person name="Motoyama A."/>
            <person name="Aizu T."/>
            <person name="Enomoto A."/>
            <person name="Kondo K."/>
            <person name="Tanaka S."/>
            <person name="Hara Y."/>
            <person name="Koshikawa S."/>
            <person name="Sagara H."/>
            <person name="Miura T."/>
            <person name="Yokobori S."/>
            <person name="Miyagawa K."/>
            <person name="Suzuki Y."/>
            <person name="Kubo T."/>
            <person name="Oyama M."/>
            <person name="Kohara Y."/>
            <person name="Fujiyama A."/>
            <person name="Arakawa K."/>
            <person name="Katayama T."/>
            <person name="Toyoda A."/>
            <person name="Kunieda T."/>
        </authorList>
    </citation>
    <scope>NUCLEOTIDE SEQUENCE [LARGE SCALE GENOMIC DNA]</scope>
    <source>
        <strain evidence="5 6">YOKOZUNA-1</strain>
    </source>
</reference>
<evidence type="ECO:0000256" key="3">
    <source>
        <dbReference type="SAM" id="MobiDB-lite"/>
    </source>
</evidence>
<evidence type="ECO:0000259" key="4">
    <source>
        <dbReference type="Pfam" id="PF07557"/>
    </source>
</evidence>
<feature type="region of interest" description="Disordered" evidence="3">
    <location>
        <begin position="348"/>
        <end position="369"/>
    </location>
</feature>
<comment type="similarity">
    <text evidence="1">Belongs to the shugoshin family.</text>
</comment>
<name>A0A1D1USB0_RAMVA</name>
<sequence>MAHSPAPKPRRDKTIKQAGKIPQISTATCKYAFTYQTRARRDRKRHRRSRFLKLYRRFRLFRIGYNTARKRLEEGRSMDAVPARKEIVKIIHYEQDPKLLEYLKRAEANNNEWTRENAKLKGERAYYQNHVNEIYRAELDLYEISVKLEDFQRKYAQALVHMEAHGIATTNFTQFLPGYRRIADGLPGVRRVATELALPLRSYSSTLRHVKYYPDEVKCYPLNEEQDPTPIPAPRTASRSWFGSSSQHKKTEGKRHCRRYSVAPGELDRVVRAPAPPANTLVEEEAEPEVESPARSTPKNESREEVSPEKDQLLTPKKQTKIKQSTELGHVSVLTSPEIPLPSELVQETVEEEAEEAEEKKENIQCIPANTVGNKKRSFETLNKVENRTPNRRPTGICASPRLSVGARLSLRTLSMGDNGEAKSSSGSSDDEVEEDDDSGAKSDVSLPSVRSLMASEASQDRDYTDEEEEVSVRSLSTLSLDESSGDASLALSQRSGRPQRAARAKIQSMKEPSLNTKMRRPANVPSLHTPSRERRTESSKGTSKKATQETRSKSVAADDE</sequence>
<dbReference type="OrthoDB" id="770508at2759"/>
<feature type="compositionally biased region" description="Polar residues" evidence="3">
    <location>
        <begin position="474"/>
        <end position="497"/>
    </location>
</feature>
<keyword evidence="2" id="KW-0159">Chromosome partition</keyword>
<feature type="region of interest" description="Disordered" evidence="3">
    <location>
        <begin position="223"/>
        <end position="325"/>
    </location>
</feature>
<dbReference type="GO" id="GO:0005634">
    <property type="term" value="C:nucleus"/>
    <property type="evidence" value="ECO:0007669"/>
    <property type="project" value="InterPro"/>
</dbReference>
<comment type="caution">
    <text evidence="5">The sequence shown here is derived from an EMBL/GenBank/DDBJ whole genome shotgun (WGS) entry which is preliminary data.</text>
</comment>
<protein>
    <recommendedName>
        <fullName evidence="4">Shugoshin C-terminal domain-containing protein</fullName>
    </recommendedName>
</protein>
<feature type="compositionally biased region" description="Acidic residues" evidence="3">
    <location>
        <begin position="429"/>
        <end position="438"/>
    </location>
</feature>
<dbReference type="InterPro" id="IPR011515">
    <property type="entry name" value="Shugoshin_C"/>
</dbReference>
<dbReference type="AlphaFoldDB" id="A0A1D1USB0"/>
<feature type="compositionally biased region" description="Polar residues" evidence="3">
    <location>
        <begin position="237"/>
        <end position="246"/>
    </location>
</feature>
<evidence type="ECO:0000256" key="1">
    <source>
        <dbReference type="ARBA" id="ARBA00010845"/>
    </source>
</evidence>
<evidence type="ECO:0000313" key="6">
    <source>
        <dbReference type="Proteomes" id="UP000186922"/>
    </source>
</evidence>
<feature type="region of interest" description="Disordered" evidence="3">
    <location>
        <begin position="383"/>
        <end position="561"/>
    </location>
</feature>
<evidence type="ECO:0000256" key="2">
    <source>
        <dbReference type="ARBA" id="ARBA00022829"/>
    </source>
</evidence>
<dbReference type="EMBL" id="BDGG01000002">
    <property type="protein sequence ID" value="GAU91305.1"/>
    <property type="molecule type" value="Genomic_DNA"/>
</dbReference>
<organism evidence="5 6">
    <name type="scientific">Ramazzottius varieornatus</name>
    <name type="common">Water bear</name>
    <name type="synonym">Tardigrade</name>
    <dbReference type="NCBI Taxonomy" id="947166"/>
    <lineage>
        <taxon>Eukaryota</taxon>
        <taxon>Metazoa</taxon>
        <taxon>Ecdysozoa</taxon>
        <taxon>Tardigrada</taxon>
        <taxon>Eutardigrada</taxon>
        <taxon>Parachela</taxon>
        <taxon>Hypsibioidea</taxon>
        <taxon>Ramazzottiidae</taxon>
        <taxon>Ramazzottius</taxon>
    </lineage>
</organism>
<feature type="compositionally biased region" description="Basic and acidic residues" evidence="3">
    <location>
        <begin position="298"/>
        <end position="312"/>
    </location>
</feature>
<feature type="compositionally biased region" description="Low complexity" evidence="3">
    <location>
        <begin position="418"/>
        <end position="428"/>
    </location>
</feature>
<accession>A0A1D1USB0</accession>
<dbReference type="GO" id="GO:0000775">
    <property type="term" value="C:chromosome, centromeric region"/>
    <property type="evidence" value="ECO:0007669"/>
    <property type="project" value="InterPro"/>
</dbReference>
<dbReference type="Pfam" id="PF07557">
    <property type="entry name" value="Shugoshin_C"/>
    <property type="match status" value="1"/>
</dbReference>
<proteinExistence type="inferred from homology"/>